<name>A0A150HM82_9GAMM</name>
<sequence>MNNGTGNFTTLFSYDWRSKLLVRLNNTGLWDVNELIEKATQLEHYFFNGEYANYAPQSPEEHITTIHKIRMTGIHLRSGCNDVDKIIEVVENSKAYLLDHLIEKVKGKSIEEINALIEPRANINSFMIP</sequence>
<organism evidence="1 2">
    <name type="scientific">Acinetobacter venetianus</name>
    <dbReference type="NCBI Taxonomy" id="52133"/>
    <lineage>
        <taxon>Bacteria</taxon>
        <taxon>Pseudomonadati</taxon>
        <taxon>Pseudomonadota</taxon>
        <taxon>Gammaproteobacteria</taxon>
        <taxon>Moraxellales</taxon>
        <taxon>Moraxellaceae</taxon>
        <taxon>Acinetobacter</taxon>
    </lineage>
</organism>
<reference evidence="1 2" key="1">
    <citation type="journal article" date="2016" name="Sci. Rep.">
        <title>Genomic and phenotypic characterization of the species Acinetobacter venetianus.</title>
        <authorList>
            <person name="Fondi M."/>
            <person name="Maida I."/>
            <person name="Perrin E."/>
            <person name="Orlandini V."/>
            <person name="La Torre L."/>
            <person name="Bosi E."/>
            <person name="Negroni A."/>
            <person name="Zanaroli G."/>
            <person name="Fava F."/>
            <person name="Decorosi F."/>
            <person name="Giovannetti L."/>
            <person name="Viti C."/>
            <person name="Vaneechoutte M."/>
            <person name="Dijkshoorn L."/>
            <person name="Fani R."/>
        </authorList>
    </citation>
    <scope>NUCLEOTIDE SEQUENCE [LARGE SCALE GENOMIC DNA]</scope>
    <source>
        <strain evidence="1 2">LUH5627</strain>
    </source>
</reference>
<dbReference type="RefSeq" id="WP_061519210.1">
    <property type="nucleotide sequence ID" value="NZ_JRUE01000201.1"/>
</dbReference>
<dbReference type="PATRIC" id="fig|52133.18.peg.2525"/>
<protein>
    <submittedName>
        <fullName evidence="1">Uncharacterized protein</fullName>
    </submittedName>
</protein>
<evidence type="ECO:0000313" key="2">
    <source>
        <dbReference type="Proteomes" id="UP000075680"/>
    </source>
</evidence>
<dbReference type="AlphaFoldDB" id="A0A150HM82"/>
<comment type="caution">
    <text evidence="1">The sequence shown here is derived from an EMBL/GenBank/DDBJ whole genome shotgun (WGS) entry which is preliminary data.</text>
</comment>
<accession>A0A150HM82</accession>
<proteinExistence type="predicted"/>
<dbReference type="EMBL" id="JRUE01000201">
    <property type="protein sequence ID" value="KXZ66765.1"/>
    <property type="molecule type" value="Genomic_DNA"/>
</dbReference>
<gene>
    <name evidence="1" type="ORF">AVENLUH5627_02459</name>
</gene>
<evidence type="ECO:0000313" key="1">
    <source>
        <dbReference type="EMBL" id="KXZ66765.1"/>
    </source>
</evidence>
<dbReference type="Proteomes" id="UP000075680">
    <property type="component" value="Unassembled WGS sequence"/>
</dbReference>